<dbReference type="PANTHER" id="PTHR30383">
    <property type="entry name" value="THIOESTERASE 1/PROTEASE 1/LYSOPHOSPHOLIPASE L1"/>
    <property type="match status" value="1"/>
</dbReference>
<name>A0A650EKN6_9HELI</name>
<sequence>MAQLRFIFISWVSLVLLVVLLHQSILTYVEQTYHNFSESKSVVGKFFGTIYAQVMLDDNALFVAMDLMSDTLEQVRKDIFRFGDSFDMSLEGEDTESSQNHAMSEVHRVSPPTESQESKHSKPDAESLESSLDTTFDANDMRQSSDIPTQSSLKASEDSVNNDLAKDFASNLEELFPAPTHHDTQSLSDDLSKTSENPASLQDSLPRVQEQETPRDLLESSSPIPQRVIANPYIEVNEGANVLLIGDSMMQGVAPYIVKSLKKHHIHGINLSKHSTGLTYKHYFDWESATREALSKNPHIELVVVILGANDPWTMKKSIAFKTPPWEEIYLSRIQEIIDVAQDYGARVVWYEVPAVREEKLNAKIAYLNDLYERSVRESGEFFLQTNGIITQGAHYSAFIKNAKGKSVQVRIDDGVHFTSRGYKIMADILLNQLIIVPNQAFHTESQEDKD</sequence>
<feature type="compositionally biased region" description="Polar residues" evidence="1">
    <location>
        <begin position="185"/>
        <end position="203"/>
    </location>
</feature>
<dbReference type="EMBL" id="MN577568">
    <property type="protein sequence ID" value="QGT50327.1"/>
    <property type="molecule type" value="Genomic_DNA"/>
</dbReference>
<protein>
    <submittedName>
        <fullName evidence="2">Uncharacterized protein</fullName>
    </submittedName>
</protein>
<organism evidence="2">
    <name type="scientific">uncultured Helicobacter sp</name>
    <dbReference type="NCBI Taxonomy" id="175537"/>
    <lineage>
        <taxon>Bacteria</taxon>
        <taxon>Pseudomonadati</taxon>
        <taxon>Campylobacterota</taxon>
        <taxon>Epsilonproteobacteria</taxon>
        <taxon>Campylobacterales</taxon>
        <taxon>Helicobacteraceae</taxon>
        <taxon>Helicobacter</taxon>
        <taxon>environmental samples</taxon>
    </lineage>
</organism>
<evidence type="ECO:0000256" key="1">
    <source>
        <dbReference type="SAM" id="MobiDB-lite"/>
    </source>
</evidence>
<feature type="compositionally biased region" description="Polar residues" evidence="1">
    <location>
        <begin position="128"/>
        <end position="158"/>
    </location>
</feature>
<dbReference type="GO" id="GO:0004622">
    <property type="term" value="F:phosphatidylcholine lysophospholipase activity"/>
    <property type="evidence" value="ECO:0007669"/>
    <property type="project" value="TreeGrafter"/>
</dbReference>
<feature type="compositionally biased region" description="Basic and acidic residues" evidence="1">
    <location>
        <begin position="116"/>
        <end position="125"/>
    </location>
</feature>
<dbReference type="Pfam" id="PF04311">
    <property type="entry name" value="DUF459"/>
    <property type="match status" value="1"/>
</dbReference>
<proteinExistence type="predicted"/>
<dbReference type="InterPro" id="IPR007407">
    <property type="entry name" value="DUF459"/>
</dbReference>
<dbReference type="Gene3D" id="3.40.50.1110">
    <property type="entry name" value="SGNH hydrolase"/>
    <property type="match status" value="1"/>
</dbReference>
<dbReference type="InterPro" id="IPR036514">
    <property type="entry name" value="SGNH_hydro_sf"/>
</dbReference>
<evidence type="ECO:0000313" key="2">
    <source>
        <dbReference type="EMBL" id="QGT50327.1"/>
    </source>
</evidence>
<feature type="region of interest" description="Disordered" evidence="1">
    <location>
        <begin position="179"/>
        <end position="222"/>
    </location>
</feature>
<feature type="compositionally biased region" description="Basic and acidic residues" evidence="1">
    <location>
        <begin position="209"/>
        <end position="218"/>
    </location>
</feature>
<dbReference type="InterPro" id="IPR051532">
    <property type="entry name" value="Ester_Hydrolysis_Enzymes"/>
</dbReference>
<reference evidence="2" key="1">
    <citation type="journal article" date="2020" name="J. ISSAAS">
        <title>Lactobacilli and other gastrointestinal microbiota of Peromyscus leucopus, reservoir host for agents of Lyme disease and other zoonoses in North America.</title>
        <authorList>
            <person name="Milovic A."/>
            <person name="Bassam K."/>
            <person name="Shao H."/>
            <person name="Chatzistamou I."/>
            <person name="Tufts D.M."/>
            <person name="Diuk-Wasser M."/>
            <person name="Barbour A.G."/>
        </authorList>
    </citation>
    <scope>NUCLEOTIDE SEQUENCE</scope>
    <source>
        <strain evidence="2">LL4</strain>
    </source>
</reference>
<accession>A0A650EKN6</accession>
<dbReference type="PANTHER" id="PTHR30383:SF24">
    <property type="entry name" value="THIOESTERASE 1_PROTEASE 1_LYSOPHOSPHOLIPASE L1"/>
    <property type="match status" value="1"/>
</dbReference>
<dbReference type="AlphaFoldDB" id="A0A650EKN6"/>
<dbReference type="SUPFAM" id="SSF52266">
    <property type="entry name" value="SGNH hydrolase"/>
    <property type="match status" value="1"/>
</dbReference>
<feature type="region of interest" description="Disordered" evidence="1">
    <location>
        <begin position="91"/>
        <end position="158"/>
    </location>
</feature>
<gene>
    <name evidence="2" type="ORF">Helico6505_1590</name>
</gene>